<evidence type="ECO:0000256" key="3">
    <source>
        <dbReference type="ARBA" id="ARBA00023163"/>
    </source>
</evidence>
<dbReference type="PROSITE" id="PS00041">
    <property type="entry name" value="HTH_ARAC_FAMILY_1"/>
    <property type="match status" value="1"/>
</dbReference>
<dbReference type="EMBL" id="CABDVL010000003">
    <property type="protein sequence ID" value="VTM60118.1"/>
    <property type="molecule type" value="Genomic_DNA"/>
</dbReference>
<evidence type="ECO:0000256" key="1">
    <source>
        <dbReference type="ARBA" id="ARBA00023015"/>
    </source>
</evidence>
<organism evidence="7">
    <name type="scientific">Klebsiella pneumoniae</name>
    <dbReference type="NCBI Taxonomy" id="573"/>
    <lineage>
        <taxon>Bacteria</taxon>
        <taxon>Pseudomonadati</taxon>
        <taxon>Pseudomonadota</taxon>
        <taxon>Gammaproteobacteria</taxon>
        <taxon>Enterobacterales</taxon>
        <taxon>Enterobacteriaceae</taxon>
        <taxon>Klebsiella/Raoultella group</taxon>
        <taxon>Klebsiella</taxon>
        <taxon>Klebsiella pneumoniae complex</taxon>
    </lineage>
</organism>
<evidence type="ECO:0000256" key="2">
    <source>
        <dbReference type="ARBA" id="ARBA00023125"/>
    </source>
</evidence>
<keyword evidence="2" id="KW-0238">DNA-binding</keyword>
<dbReference type="SUPFAM" id="SSF46689">
    <property type="entry name" value="Homeodomain-like"/>
    <property type="match status" value="1"/>
</dbReference>
<keyword evidence="3" id="KW-0804">Transcription</keyword>
<gene>
    <name evidence="7" type="primary">ypdC_2</name>
    <name evidence="7" type="ORF">NCTC9183_06761</name>
</gene>
<evidence type="ECO:0000313" key="7">
    <source>
        <dbReference type="EMBL" id="VTM60118.1"/>
    </source>
</evidence>
<dbReference type="GO" id="GO:0003700">
    <property type="term" value="F:DNA-binding transcription factor activity"/>
    <property type="evidence" value="ECO:0007669"/>
    <property type="project" value="InterPro"/>
</dbReference>
<dbReference type="PANTHER" id="PTHR30146:SF24">
    <property type="entry name" value="XYLOSE OPERON REGULATORY PROTEIN"/>
    <property type="match status" value="1"/>
</dbReference>
<dbReference type="Pfam" id="PF22177">
    <property type="entry name" value="PBP1_XylR"/>
    <property type="match status" value="1"/>
</dbReference>
<dbReference type="PROSITE" id="PS01124">
    <property type="entry name" value="HTH_ARAC_FAMILY_2"/>
    <property type="match status" value="1"/>
</dbReference>
<name>A0A4P0YJA3_KLEPN</name>
<reference evidence="7" key="1">
    <citation type="submission" date="2019-04" db="EMBL/GenBank/DDBJ databases">
        <authorList>
            <consortium name="Pathogen Informatics"/>
        </authorList>
    </citation>
    <scope>NUCLEOTIDE SEQUENCE</scope>
    <source>
        <strain evidence="7">NCTC9183</strain>
    </source>
</reference>
<evidence type="ECO:0000259" key="6">
    <source>
        <dbReference type="PROSITE" id="PS01124"/>
    </source>
</evidence>
<comment type="function">
    <text evidence="4">Regulatory protein for the xylBAFGHR operon.</text>
</comment>
<dbReference type="Pfam" id="PF13377">
    <property type="entry name" value="Peripla_BP_3"/>
    <property type="match status" value="1"/>
</dbReference>
<proteinExistence type="predicted"/>
<protein>
    <recommendedName>
        <fullName evidence="5">Xylose operon regulatory protein</fullName>
    </recommendedName>
</protein>
<dbReference type="InterPro" id="IPR020449">
    <property type="entry name" value="Tscrpt_reg_AraC-type_HTH"/>
</dbReference>
<sequence length="392" mass="44872">MFEKRHRITLLFNANKAYDRQVVEGVGEYLQASQLEWDIFIEEDFRHASKTSKSGWAMALSPTMTIPKSKSCWPMSTCPSSASADLIISQSSTRRSTISPPTTPRWWKALFLHLKEKGVHRFAFYGLPASSGKRWAVEREYAFCQLVAKEKYRGVVYQGLETAPENWQHAQNRLADWLQTLPPQTGIIAVTDARARHVLQACELLHIPVPEKLCVIGIDNEELTRYLSRVALSSVAQGTRQMGYQAAKLLHRLLNNEALPLQRQLIPPMRVVERRSTDYRSLNDPSVIQAMHYIRNNACKGIKVEQVLDAVGISRSNLEKRFKEEVGETIHTVIHSEKLEKARSLLVSTSLSINEISQMCGYPSLQYFYSVFKKEYDVTPKEYRDRHSEVML</sequence>
<dbReference type="Gene3D" id="3.40.50.2300">
    <property type="match status" value="2"/>
</dbReference>
<dbReference type="Proteomes" id="UP000507695">
    <property type="component" value="Unassembled WGS sequence"/>
</dbReference>
<dbReference type="InterPro" id="IPR028082">
    <property type="entry name" value="Peripla_BP_I"/>
</dbReference>
<dbReference type="InterPro" id="IPR018062">
    <property type="entry name" value="HTH_AraC-typ_CS"/>
</dbReference>
<dbReference type="InterPro" id="IPR018060">
    <property type="entry name" value="HTH_AraC"/>
</dbReference>
<dbReference type="InterPro" id="IPR054031">
    <property type="entry name" value="XylR_PBP1"/>
</dbReference>
<dbReference type="InterPro" id="IPR046335">
    <property type="entry name" value="LacI/GalR-like_sensor"/>
</dbReference>
<dbReference type="AlphaFoldDB" id="A0A4P0YJA3"/>
<dbReference type="SUPFAM" id="SSF53822">
    <property type="entry name" value="Periplasmic binding protein-like I"/>
    <property type="match status" value="1"/>
</dbReference>
<accession>A0A4P0YJA3</accession>
<dbReference type="PANTHER" id="PTHR30146">
    <property type="entry name" value="LACI-RELATED TRANSCRIPTIONAL REPRESSOR"/>
    <property type="match status" value="1"/>
</dbReference>
<dbReference type="InterPro" id="IPR009057">
    <property type="entry name" value="Homeodomain-like_sf"/>
</dbReference>
<dbReference type="Gene3D" id="1.10.10.60">
    <property type="entry name" value="Homeodomain-like"/>
    <property type="match status" value="1"/>
</dbReference>
<dbReference type="GO" id="GO:0000976">
    <property type="term" value="F:transcription cis-regulatory region binding"/>
    <property type="evidence" value="ECO:0007669"/>
    <property type="project" value="TreeGrafter"/>
</dbReference>
<dbReference type="Pfam" id="PF12833">
    <property type="entry name" value="HTH_18"/>
    <property type="match status" value="1"/>
</dbReference>
<evidence type="ECO:0000256" key="5">
    <source>
        <dbReference type="ARBA" id="ARBA00071837"/>
    </source>
</evidence>
<feature type="domain" description="HTH araC/xylS-type" evidence="6">
    <location>
        <begin position="288"/>
        <end position="386"/>
    </location>
</feature>
<dbReference type="PRINTS" id="PR00032">
    <property type="entry name" value="HTHARAC"/>
</dbReference>
<keyword evidence="1" id="KW-0805">Transcription regulation</keyword>
<dbReference type="SMART" id="SM00342">
    <property type="entry name" value="HTH_ARAC"/>
    <property type="match status" value="1"/>
</dbReference>
<evidence type="ECO:0000256" key="4">
    <source>
        <dbReference type="ARBA" id="ARBA00059905"/>
    </source>
</evidence>
<dbReference type="FunFam" id="1.10.10.60:FF:000136">
    <property type="entry name" value="Transcriptional regulator, AraC family"/>
    <property type="match status" value="1"/>
</dbReference>